<organism evidence="3">
    <name type="scientific">Harvfovirus sp</name>
    <dbReference type="NCBI Taxonomy" id="2487768"/>
    <lineage>
        <taxon>Viruses</taxon>
        <taxon>Varidnaviria</taxon>
        <taxon>Bamfordvirae</taxon>
        <taxon>Nucleocytoviricota</taxon>
        <taxon>Megaviricetes</taxon>
        <taxon>Imitervirales</taxon>
        <taxon>Mimiviridae</taxon>
        <taxon>Klosneuvirinae</taxon>
    </lineage>
</organism>
<reference evidence="3" key="1">
    <citation type="submission" date="2018-10" db="EMBL/GenBank/DDBJ databases">
        <title>Hidden diversity of soil giant viruses.</title>
        <authorList>
            <person name="Schulz F."/>
            <person name="Alteio L."/>
            <person name="Goudeau D."/>
            <person name="Ryan E.M."/>
            <person name="Malmstrom R.R."/>
            <person name="Blanchard J."/>
            <person name="Woyke T."/>
        </authorList>
    </citation>
    <scope>NUCLEOTIDE SEQUENCE</scope>
    <source>
        <strain evidence="3">HAV1</strain>
    </source>
</reference>
<evidence type="ECO:0000313" key="3">
    <source>
        <dbReference type="EMBL" id="AYV81215.1"/>
    </source>
</evidence>
<feature type="coiled-coil region" evidence="1">
    <location>
        <begin position="202"/>
        <end position="258"/>
    </location>
</feature>
<evidence type="ECO:0000256" key="2">
    <source>
        <dbReference type="SAM" id="MobiDB-lite"/>
    </source>
</evidence>
<accession>A0A3G5A1Y8</accession>
<sequence>MYAVKENNSDIFTTTCFDIALHEMISILNSRVSFLKGNIDQISDIYIEEFIPCEGKRFRYCTNKYTYDLKTHSIETLHTKQTNLSAPCQQILNVFKQSFNGTPLIKNPVQTPPQQFYTGVANINPLTNPQDLITKNNSLSKTLTAMTTMLSPQSPLPQRKIEPKDDDSYVNLSTSEDEDLQPDNTNIEDSELKSLEGQILSLKKIKQTNKTKMKQIRQLQDKQTENLIDYSADVNYAKKKLFQQNEREEEKRKKFNANKRAYLLMKEDIGKGIRKRDKISPMFTDYPIFEYLDQKNLLTAFNSAPDDDSQNAECAVSTDYFLFNELTKKDTLSPETPYVPHNYNYISKEEQLKYTPFLNNKKGMIEDFLTKRKRIRPLTDILEDLDNLDITDLADEISESSSKSDSSNISEIPDIKLEN</sequence>
<name>A0A3G5A1Y8_9VIRU</name>
<protein>
    <submittedName>
        <fullName evidence="3">Uncharacterized protein</fullName>
    </submittedName>
</protein>
<feature type="region of interest" description="Disordered" evidence="2">
    <location>
        <begin position="397"/>
        <end position="419"/>
    </location>
</feature>
<proteinExistence type="predicted"/>
<dbReference type="EMBL" id="MK072263">
    <property type="protein sequence ID" value="AYV81215.1"/>
    <property type="molecule type" value="Genomic_DNA"/>
</dbReference>
<keyword evidence="1" id="KW-0175">Coiled coil</keyword>
<gene>
    <name evidence="3" type="ORF">Harvfovirus21_12</name>
</gene>
<feature type="compositionally biased region" description="Low complexity" evidence="2">
    <location>
        <begin position="399"/>
        <end position="412"/>
    </location>
</feature>
<evidence type="ECO:0000256" key="1">
    <source>
        <dbReference type="SAM" id="Coils"/>
    </source>
</evidence>